<dbReference type="InterPro" id="IPR019405">
    <property type="entry name" value="Lactonase_7-beta_prop"/>
</dbReference>
<name>A0A1I4ZVD7_9FLAO</name>
<dbReference type="InterPro" id="IPR015943">
    <property type="entry name" value="WD40/YVTN_repeat-like_dom_sf"/>
</dbReference>
<dbReference type="InterPro" id="IPR011964">
    <property type="entry name" value="YVTN_b-propeller_repeat"/>
</dbReference>
<evidence type="ECO:0000313" key="2">
    <source>
        <dbReference type="Proteomes" id="UP000182961"/>
    </source>
</evidence>
<dbReference type="AlphaFoldDB" id="A0A1I4ZVD7"/>
<evidence type="ECO:0000313" key="1">
    <source>
        <dbReference type="EMBL" id="SFN54236.1"/>
    </source>
</evidence>
<dbReference type="SUPFAM" id="SSF51004">
    <property type="entry name" value="C-terminal (heme d1) domain of cytochrome cd1-nitrite reductase"/>
    <property type="match status" value="1"/>
</dbReference>
<dbReference type="PANTHER" id="PTHR47197">
    <property type="entry name" value="PROTEIN NIRF"/>
    <property type="match status" value="1"/>
</dbReference>
<dbReference type="eggNOG" id="COG3391">
    <property type="taxonomic scope" value="Bacteria"/>
</dbReference>
<dbReference type="Proteomes" id="UP000182961">
    <property type="component" value="Unassembled WGS sequence"/>
</dbReference>
<dbReference type="Gene3D" id="2.130.10.10">
    <property type="entry name" value="YVTN repeat-like/Quinoprotein amine dehydrogenase"/>
    <property type="match status" value="2"/>
</dbReference>
<dbReference type="InterPro" id="IPR051200">
    <property type="entry name" value="Host-pathogen_enzymatic-act"/>
</dbReference>
<dbReference type="NCBIfam" id="TIGR02276">
    <property type="entry name" value="beta_rpt_yvtn"/>
    <property type="match status" value="1"/>
</dbReference>
<proteinExistence type="predicted"/>
<sequence length="348" mass="38522">MISKNAKYWILSFAIVFICFQAARLIARLPSYTIQTTGKLYIVSKVGESVHVFDLFTGTEIKEIPIDILSHEAVTTSDEKRVVLTNYGATDGNIIKIIDTKKNEVEKTIDLEDNIKVNGIVAFPEPNKVGVIDYVTNTLLAINIDTDSIERKIQTQQKKSHLIVLHPSKAIAYVTNIGSSSVSVIDLILNKVIKVIPCGLGRKGIDITPDGSELWVTNNKENTISVINTSTYKVTHTLKTGDDPLKLKFSTDGKYCLVANAIEGTVYVYNQKLKKKIKTIVFHGKTTLVEILLYHTPRPVNIVMHPNGLYAFVSNSNANKIEVIDMKTFEIVSTIGTGRVPDAIAFVN</sequence>
<organism evidence="1 2">
    <name type="scientific">Flavobacterium succinicans</name>
    <dbReference type="NCBI Taxonomy" id="29536"/>
    <lineage>
        <taxon>Bacteria</taxon>
        <taxon>Pseudomonadati</taxon>
        <taxon>Bacteroidota</taxon>
        <taxon>Flavobacteriia</taxon>
        <taxon>Flavobacteriales</taxon>
        <taxon>Flavobacteriaceae</taxon>
        <taxon>Flavobacterium</taxon>
    </lineage>
</organism>
<keyword evidence="2" id="KW-1185">Reference proteome</keyword>
<dbReference type="RefSeq" id="WP_024982672.1">
    <property type="nucleotide sequence ID" value="NZ_CBCRUM010000028.1"/>
</dbReference>
<dbReference type="EMBL" id="FOUT01000018">
    <property type="protein sequence ID" value="SFN54236.1"/>
    <property type="molecule type" value="Genomic_DNA"/>
</dbReference>
<protein>
    <submittedName>
        <fullName evidence="1">40-residue YVTN family beta-propeller repeat-containing protein</fullName>
    </submittedName>
</protein>
<dbReference type="Pfam" id="PF10282">
    <property type="entry name" value="Lactonase"/>
    <property type="match status" value="1"/>
</dbReference>
<gene>
    <name evidence="1" type="ORF">SAMN05444143_11825</name>
</gene>
<dbReference type="InterPro" id="IPR011048">
    <property type="entry name" value="Haem_d1_sf"/>
</dbReference>
<accession>A0A1I4ZVD7</accession>
<reference evidence="2" key="1">
    <citation type="submission" date="2016-10" db="EMBL/GenBank/DDBJ databases">
        <authorList>
            <person name="Varghese N."/>
            <person name="Submissions S."/>
        </authorList>
    </citation>
    <scope>NUCLEOTIDE SEQUENCE [LARGE SCALE GENOMIC DNA]</scope>
    <source>
        <strain evidence="2">DSM 4002</strain>
    </source>
</reference>
<dbReference type="PANTHER" id="PTHR47197:SF3">
    <property type="entry name" value="DIHYDRO-HEME D1 DEHYDROGENASE"/>
    <property type="match status" value="1"/>
</dbReference>